<evidence type="ECO:0000313" key="2">
    <source>
        <dbReference type="Proteomes" id="UP000499080"/>
    </source>
</evidence>
<dbReference type="Proteomes" id="UP000499080">
    <property type="component" value="Unassembled WGS sequence"/>
</dbReference>
<accession>A0A4Y2IXA9</accession>
<gene>
    <name evidence="1" type="ORF">AVEN_439_1</name>
</gene>
<name>A0A4Y2IXA9_ARAVE</name>
<proteinExistence type="predicted"/>
<protein>
    <submittedName>
        <fullName evidence="1">Uncharacterized protein</fullName>
    </submittedName>
</protein>
<sequence length="73" mass="8086">MLDYWRDGIDEVSAGLNLLVYSLVILTSRIEATREILWDGPRNFEPLSVDDDDTNLSTDFHANPMAGLATGGM</sequence>
<reference evidence="1 2" key="1">
    <citation type="journal article" date="2019" name="Sci. Rep.">
        <title>Orb-weaving spider Araneus ventricosus genome elucidates the spidroin gene catalogue.</title>
        <authorList>
            <person name="Kono N."/>
            <person name="Nakamura H."/>
            <person name="Ohtoshi R."/>
            <person name="Moran D.A.P."/>
            <person name="Shinohara A."/>
            <person name="Yoshida Y."/>
            <person name="Fujiwara M."/>
            <person name="Mori M."/>
            <person name="Tomita M."/>
            <person name="Arakawa K."/>
        </authorList>
    </citation>
    <scope>NUCLEOTIDE SEQUENCE [LARGE SCALE GENOMIC DNA]</scope>
</reference>
<keyword evidence="2" id="KW-1185">Reference proteome</keyword>
<dbReference type="AlphaFoldDB" id="A0A4Y2IXA9"/>
<evidence type="ECO:0000313" key="1">
    <source>
        <dbReference type="EMBL" id="GBM82234.1"/>
    </source>
</evidence>
<comment type="caution">
    <text evidence="1">The sequence shown here is derived from an EMBL/GenBank/DDBJ whole genome shotgun (WGS) entry which is preliminary data.</text>
</comment>
<dbReference type="EMBL" id="BGPR01002996">
    <property type="protein sequence ID" value="GBM82234.1"/>
    <property type="molecule type" value="Genomic_DNA"/>
</dbReference>
<organism evidence="1 2">
    <name type="scientific">Araneus ventricosus</name>
    <name type="common">Orbweaver spider</name>
    <name type="synonym">Epeira ventricosa</name>
    <dbReference type="NCBI Taxonomy" id="182803"/>
    <lineage>
        <taxon>Eukaryota</taxon>
        <taxon>Metazoa</taxon>
        <taxon>Ecdysozoa</taxon>
        <taxon>Arthropoda</taxon>
        <taxon>Chelicerata</taxon>
        <taxon>Arachnida</taxon>
        <taxon>Araneae</taxon>
        <taxon>Araneomorphae</taxon>
        <taxon>Entelegynae</taxon>
        <taxon>Araneoidea</taxon>
        <taxon>Araneidae</taxon>
        <taxon>Araneus</taxon>
    </lineage>
</organism>